<dbReference type="SMART" id="SM00385">
    <property type="entry name" value="CYCLIN"/>
    <property type="match status" value="2"/>
</dbReference>
<feature type="domain" description="Cyclin-like" evidence="4">
    <location>
        <begin position="162"/>
        <end position="243"/>
    </location>
</feature>
<evidence type="ECO:0000259" key="4">
    <source>
        <dbReference type="SMART" id="SM00385"/>
    </source>
</evidence>
<dbReference type="InterPro" id="IPR013763">
    <property type="entry name" value="Cyclin-like_dom"/>
</dbReference>
<reference evidence="5 6" key="1">
    <citation type="journal article" date="2019" name="Int. J. Syst. Evol. Microbiol.">
        <title>The Global Catalogue of Microorganisms (GCM) 10K type strain sequencing project: providing services to taxonomists for standard genome sequencing and annotation.</title>
        <authorList>
            <consortium name="The Broad Institute Genomics Platform"/>
            <consortium name="The Broad Institute Genome Sequencing Center for Infectious Disease"/>
            <person name="Wu L."/>
            <person name="Ma J."/>
        </authorList>
    </citation>
    <scope>NUCLEOTIDE SEQUENCE [LARGE SCALE GENOMIC DNA]</scope>
    <source>
        <strain evidence="5 6">CGMCC 1.10390</strain>
    </source>
</reference>
<dbReference type="PRINTS" id="PR00685">
    <property type="entry name" value="TIFACTORIIB"/>
</dbReference>
<dbReference type="Proteomes" id="UP001597034">
    <property type="component" value="Unassembled WGS sequence"/>
</dbReference>
<keyword evidence="6" id="KW-1185">Reference proteome</keyword>
<accession>A0ABD6DLG0</accession>
<comment type="caution">
    <text evidence="5">The sequence shown here is derived from an EMBL/GenBank/DDBJ whole genome shotgun (WGS) entry which is preliminary data.</text>
</comment>
<evidence type="ECO:0000256" key="3">
    <source>
        <dbReference type="ARBA" id="ARBA00023163"/>
    </source>
</evidence>
<proteinExistence type="predicted"/>
<dbReference type="PANTHER" id="PTHR11618:SF13">
    <property type="entry name" value="TRANSCRIPTION INITIATION FACTOR IIB"/>
    <property type="match status" value="1"/>
</dbReference>
<keyword evidence="2" id="KW-0805">Transcription regulation</keyword>
<dbReference type="Pfam" id="PF00382">
    <property type="entry name" value="TFIIB"/>
    <property type="match status" value="2"/>
</dbReference>
<keyword evidence="3" id="KW-0804">Transcription</keyword>
<dbReference type="SUPFAM" id="SSF47954">
    <property type="entry name" value="Cyclin-like"/>
    <property type="match status" value="2"/>
</dbReference>
<gene>
    <name evidence="5" type="ORF">ACFSBL_14390</name>
</gene>
<dbReference type="Gene3D" id="1.10.472.170">
    <property type="match status" value="1"/>
</dbReference>
<dbReference type="AlphaFoldDB" id="A0ABD6DLG0"/>
<dbReference type="InterPro" id="IPR036915">
    <property type="entry name" value="Cyclin-like_sf"/>
</dbReference>
<dbReference type="PANTHER" id="PTHR11618">
    <property type="entry name" value="TRANSCRIPTION INITIATION FACTOR IIB-RELATED"/>
    <property type="match status" value="1"/>
</dbReference>
<evidence type="ECO:0000256" key="1">
    <source>
        <dbReference type="ARBA" id="ARBA00022737"/>
    </source>
</evidence>
<evidence type="ECO:0000256" key="2">
    <source>
        <dbReference type="ARBA" id="ARBA00023015"/>
    </source>
</evidence>
<dbReference type="RefSeq" id="WP_390293593.1">
    <property type="nucleotide sequence ID" value="NZ_JBHUDO010000003.1"/>
</dbReference>
<dbReference type="InterPro" id="IPR013150">
    <property type="entry name" value="TFIIB_cyclin"/>
</dbReference>
<protein>
    <recommendedName>
        <fullName evidence="4">Cyclin-like domain-containing protein</fullName>
    </recommendedName>
</protein>
<evidence type="ECO:0000313" key="5">
    <source>
        <dbReference type="EMBL" id="MFD1646877.1"/>
    </source>
</evidence>
<dbReference type="InterPro" id="IPR000812">
    <property type="entry name" value="TFIIB"/>
</dbReference>
<evidence type="ECO:0000313" key="6">
    <source>
        <dbReference type="Proteomes" id="UP001597034"/>
    </source>
</evidence>
<organism evidence="5 6">
    <name type="scientific">Haloarchaeobius litoreus</name>
    <dbReference type="NCBI Taxonomy" id="755306"/>
    <lineage>
        <taxon>Archaea</taxon>
        <taxon>Methanobacteriati</taxon>
        <taxon>Methanobacteriota</taxon>
        <taxon>Stenosarchaea group</taxon>
        <taxon>Halobacteria</taxon>
        <taxon>Halobacteriales</taxon>
        <taxon>Halorubellaceae</taxon>
        <taxon>Haloarchaeobius</taxon>
    </lineage>
</organism>
<feature type="domain" description="Cyclin-like" evidence="4">
    <location>
        <begin position="68"/>
        <end position="149"/>
    </location>
</feature>
<dbReference type="EMBL" id="JBHUDO010000003">
    <property type="protein sequence ID" value="MFD1646877.1"/>
    <property type="molecule type" value="Genomic_DNA"/>
</dbReference>
<name>A0ABD6DLG0_9EURY</name>
<keyword evidence="1" id="KW-0677">Repeat</keyword>
<dbReference type="Gene3D" id="1.10.472.10">
    <property type="entry name" value="Cyclin-like"/>
    <property type="match status" value="1"/>
</dbReference>
<sequence>MVHSGVELKFSEPGWTAWTDRRGGPIGSASRLAIGTVVGEAGGSSRPRWAQYNRRLSHNESTLRHGLKEVRALAAALEATESMTEAAGVAFRRSADVGLLVGQSLESVAAASIYLVAREHGQPFPLAHVVSVSPVDRQAVKSAYSKLVREFDAAVAPPLPTAFIHRFASAVGVSQSVCRLATDIASTIVGDGVHVGQSPTGVAAAVIYGAARSCGEAVTQEDLADVAFVSVVTLSRQWQRVKTYFESSGQ</sequence>